<dbReference type="CDD" id="cd13578">
    <property type="entry name" value="PBP2_Bug27"/>
    <property type="match status" value="1"/>
</dbReference>
<dbReference type="SUPFAM" id="SSF53850">
    <property type="entry name" value="Periplasmic binding protein-like II"/>
    <property type="match status" value="1"/>
</dbReference>
<dbReference type="PANTHER" id="PTHR42928">
    <property type="entry name" value="TRICARBOXYLATE-BINDING PROTEIN"/>
    <property type="match status" value="1"/>
</dbReference>
<comment type="caution">
    <text evidence="2">The sequence shown here is derived from an EMBL/GenBank/DDBJ whole genome shotgun (WGS) entry which is preliminary data.</text>
</comment>
<dbReference type="PANTHER" id="PTHR42928:SF5">
    <property type="entry name" value="BLR1237 PROTEIN"/>
    <property type="match status" value="1"/>
</dbReference>
<gene>
    <name evidence="2" type="ORF">DDK22_11005</name>
</gene>
<dbReference type="EMBL" id="QDHA01000024">
    <property type="protein sequence ID" value="RCJ08427.1"/>
    <property type="molecule type" value="Genomic_DNA"/>
</dbReference>
<reference evidence="2 3" key="1">
    <citation type="submission" date="2018-04" db="EMBL/GenBank/DDBJ databases">
        <title>Cupriavidus necator CR12 genome sequencing and assembly.</title>
        <authorList>
            <person name="Ben Fekih I."/>
            <person name="Mazhar H.S."/>
            <person name="Bello S.K."/>
            <person name="Rensing C."/>
        </authorList>
    </citation>
    <scope>NUCLEOTIDE SEQUENCE [LARGE SCALE GENOMIC DNA]</scope>
    <source>
        <strain evidence="2 3">CR12</strain>
    </source>
</reference>
<evidence type="ECO:0000313" key="3">
    <source>
        <dbReference type="Proteomes" id="UP000253501"/>
    </source>
</evidence>
<dbReference type="InterPro" id="IPR005064">
    <property type="entry name" value="BUG"/>
</dbReference>
<dbReference type="RefSeq" id="WP_114131983.1">
    <property type="nucleotide sequence ID" value="NZ_CP068436.1"/>
</dbReference>
<comment type="similarity">
    <text evidence="1">Belongs to the UPF0065 (bug) family.</text>
</comment>
<dbReference type="PIRSF" id="PIRSF017082">
    <property type="entry name" value="YflP"/>
    <property type="match status" value="1"/>
</dbReference>
<protein>
    <submittedName>
        <fullName evidence="2">Tripartite tricarboxylate transporter substrate binding protein</fullName>
    </submittedName>
</protein>
<accession>A0A367PMK6</accession>
<dbReference type="Gene3D" id="3.40.190.10">
    <property type="entry name" value="Periplasmic binding protein-like II"/>
    <property type="match status" value="1"/>
</dbReference>
<evidence type="ECO:0000313" key="2">
    <source>
        <dbReference type="EMBL" id="RCJ08427.1"/>
    </source>
</evidence>
<dbReference type="Proteomes" id="UP000253501">
    <property type="component" value="Unassembled WGS sequence"/>
</dbReference>
<organism evidence="2 3">
    <name type="scientific">Cupriavidus necator</name>
    <name type="common">Alcaligenes eutrophus</name>
    <name type="synonym">Ralstonia eutropha</name>
    <dbReference type="NCBI Taxonomy" id="106590"/>
    <lineage>
        <taxon>Bacteria</taxon>
        <taxon>Pseudomonadati</taxon>
        <taxon>Pseudomonadota</taxon>
        <taxon>Betaproteobacteria</taxon>
        <taxon>Burkholderiales</taxon>
        <taxon>Burkholderiaceae</taxon>
        <taxon>Cupriavidus</taxon>
    </lineage>
</organism>
<proteinExistence type="inferred from homology"/>
<dbReference type="AlphaFoldDB" id="A0A367PMK6"/>
<dbReference type="Pfam" id="PF03401">
    <property type="entry name" value="TctC"/>
    <property type="match status" value="1"/>
</dbReference>
<dbReference type="InterPro" id="IPR042100">
    <property type="entry name" value="Bug_dom1"/>
</dbReference>
<evidence type="ECO:0000256" key="1">
    <source>
        <dbReference type="ARBA" id="ARBA00006987"/>
    </source>
</evidence>
<name>A0A367PMK6_CUPNE</name>
<dbReference type="Gene3D" id="3.40.190.150">
    <property type="entry name" value="Bordetella uptake gene, domain 1"/>
    <property type="match status" value="1"/>
</dbReference>
<sequence>MDCTTFINRVSCRPHGKSCLASERAPLARVAAATLAAMLWSTVAVQSALAAENYPTRPVRIVVPFPAGGGADSIARVLAKSFTTDTGQPFVVENRAGASGNIGLDAIAKSQADGYTIGLTTSNLTMNGALYKRLAFDPQRDFQPVSLIASSPLVIGVSNTLGISALSALRAKAKASGQPLAYASCGNGTPQHFAGAMLAAAWNVRFVHVPYKGCAPALVDALGGQVPIFISTVANALPYSRDPRIGVLAVTGHDRSRYIPAVPSTSEQGVTSLDMRVWFGLIAPNGLPEPVLKRLVALTLAAMKKPEVRKILEAQGYDAVGSDPAIFAATIATEIPFWKQLAAKYAISLE</sequence>